<dbReference type="AlphaFoldDB" id="A0A0L1K9H0"/>
<reference evidence="6" key="1">
    <citation type="submission" date="2015-02" db="EMBL/GenBank/DDBJ databases">
        <authorList>
            <person name="Chooi Y.-H."/>
        </authorList>
    </citation>
    <scope>NUCLEOTIDE SEQUENCE [LARGE SCALE GENOMIC DNA]</scope>
    <source>
        <strain evidence="6">LAMA 915</strain>
    </source>
</reference>
<evidence type="ECO:0000256" key="4">
    <source>
        <dbReference type="ARBA" id="ARBA00023288"/>
    </source>
</evidence>
<gene>
    <name evidence="6" type="ORF">J121_1325</name>
</gene>
<organism evidence="6 7">
    <name type="scientific">Qipengyuania citrea LAMA 915</name>
    <dbReference type="NCBI Taxonomy" id="1306953"/>
    <lineage>
        <taxon>Bacteria</taxon>
        <taxon>Pseudomonadati</taxon>
        <taxon>Pseudomonadota</taxon>
        <taxon>Alphaproteobacteria</taxon>
        <taxon>Sphingomonadales</taxon>
        <taxon>Erythrobacteraceae</taxon>
        <taxon>Qipengyuania</taxon>
    </lineage>
</organism>
<comment type="caution">
    <text evidence="6">The sequence shown here is derived from an EMBL/GenBank/DDBJ whole genome shotgun (WGS) entry which is preliminary data.</text>
</comment>
<evidence type="ECO:0000256" key="3">
    <source>
        <dbReference type="ARBA" id="ARBA00015281"/>
    </source>
</evidence>
<dbReference type="InterPro" id="IPR008816">
    <property type="entry name" value="Gly_zipper_2TM_dom"/>
</dbReference>
<protein>
    <recommendedName>
        <fullName evidence="3">17 kDa surface antigen</fullName>
    </recommendedName>
</protein>
<comment type="subcellular location">
    <subcellularLocation>
        <location evidence="1">Cell outer membrane</location>
        <topology evidence="1">Lipid-anchor</topology>
    </subcellularLocation>
</comment>
<name>A0A0L1K9H0_9SPHN</name>
<feature type="domain" description="Glycine zipper 2TM" evidence="5">
    <location>
        <begin position="235"/>
        <end position="275"/>
    </location>
</feature>
<evidence type="ECO:0000256" key="1">
    <source>
        <dbReference type="ARBA" id="ARBA00004459"/>
    </source>
</evidence>
<sequence length="341" mass="36121">MVSASIVIESLKGTRIMTVRTTLPLIALTIALQPAHVSAQNTISYETGEYEYAQALPELDDDVVTETIEAAAADQPVGAARSIPARAETPVFVRSPTIQPIDPSQPEYYVFEQTEPQPAPAARSIQNRSAVPAVQQAQPTYVYIQQPPQVVYVYPAQQGMVTQAAGGASRVIYRDGSAGGSQPQYAGGYQPPPNATSVYLPAGSQVVDFDRNAWIEECRARLDTYENDSERGEIMGALLGGAAGGLLGNRIAGSGNRTAGTLIGAGAGALAGMAAGDAIEDGSRRRSDSRSQCQAYLDDYMQRATANAGATQYNQPGQYMLVPVTVEVPQMSVYRDGTPAN</sequence>
<dbReference type="STRING" id="1306953.J121_1325"/>
<dbReference type="GO" id="GO:0009279">
    <property type="term" value="C:cell outer membrane"/>
    <property type="evidence" value="ECO:0007669"/>
    <property type="project" value="UniProtKB-SubCell"/>
</dbReference>
<dbReference type="Proteomes" id="UP000037446">
    <property type="component" value="Unassembled WGS sequence"/>
</dbReference>
<evidence type="ECO:0000259" key="5">
    <source>
        <dbReference type="Pfam" id="PF05433"/>
    </source>
</evidence>
<dbReference type="Pfam" id="PF05433">
    <property type="entry name" value="Rick_17kDa_Anti"/>
    <property type="match status" value="1"/>
</dbReference>
<evidence type="ECO:0000313" key="7">
    <source>
        <dbReference type="Proteomes" id="UP000037446"/>
    </source>
</evidence>
<keyword evidence="4" id="KW-0449">Lipoprotein</keyword>
<comment type="similarity">
    <text evidence="2">Belongs to the rickettsiale 17 kDa surface antigen family.</text>
</comment>
<accession>A0A0L1K9H0</accession>
<dbReference type="EMBL" id="JYNE01000028">
    <property type="protein sequence ID" value="KNH00710.1"/>
    <property type="molecule type" value="Genomic_DNA"/>
</dbReference>
<evidence type="ECO:0000256" key="2">
    <source>
        <dbReference type="ARBA" id="ARBA00008681"/>
    </source>
</evidence>
<proteinExistence type="inferred from homology"/>
<evidence type="ECO:0000313" key="6">
    <source>
        <dbReference type="EMBL" id="KNH00710.1"/>
    </source>
</evidence>
<dbReference type="PATRIC" id="fig|1306953.7.peg.1359"/>